<keyword evidence="2" id="KW-1185">Reference proteome</keyword>
<organism evidence="1 2">
    <name type="scientific">Rhizobium jaguaris</name>
    <dbReference type="NCBI Taxonomy" id="1312183"/>
    <lineage>
        <taxon>Bacteria</taxon>
        <taxon>Pseudomonadati</taxon>
        <taxon>Pseudomonadota</taxon>
        <taxon>Alphaproteobacteria</taxon>
        <taxon>Hyphomicrobiales</taxon>
        <taxon>Rhizobiaceae</taxon>
        <taxon>Rhizobium/Agrobacterium group</taxon>
        <taxon>Rhizobium</taxon>
    </lineage>
</organism>
<reference evidence="1 2" key="1">
    <citation type="submission" date="2018-10" db="EMBL/GenBank/DDBJ databases">
        <title>Rhizobium etli, R. leguminosarum and a new Rhizobium genospecies from Phaseolus dumosus.</title>
        <authorList>
            <person name="Ramirez-Puebla S.T."/>
            <person name="Rogel-Hernandez M.A."/>
            <person name="Guerrero G."/>
            <person name="Ormeno-Orrillo E."/>
            <person name="Martinez-Romero J.C."/>
            <person name="Negrete-Yankelevich S."/>
            <person name="Martinez-Romero E."/>
        </authorList>
    </citation>
    <scope>NUCLEOTIDE SEQUENCE [LARGE SCALE GENOMIC DNA]</scope>
    <source>
        <strain evidence="1 2">CCGE525</strain>
    </source>
</reference>
<dbReference type="Proteomes" id="UP000282195">
    <property type="component" value="Chromosome"/>
</dbReference>
<dbReference type="EMBL" id="CP032694">
    <property type="protein sequence ID" value="AYG60466.1"/>
    <property type="molecule type" value="Genomic_DNA"/>
</dbReference>
<protein>
    <submittedName>
        <fullName evidence="1">Uncharacterized protein</fullName>
    </submittedName>
</protein>
<dbReference type="KEGG" id="rjg:CCGE525_17850"/>
<evidence type="ECO:0000313" key="1">
    <source>
        <dbReference type="EMBL" id="AYG60466.1"/>
    </source>
</evidence>
<name>A0A387FZ48_9HYPH</name>
<accession>A0A387FZ48</accession>
<sequence>MAASGAKLPCSSPRVLGRLTELNRVVWPGYDLHERPDASGRIDYGFLAEAFSSRSAIVARSKMQELRFTPKDQ</sequence>
<dbReference type="AlphaFoldDB" id="A0A387FZ48"/>
<gene>
    <name evidence="1" type="ORF">CCGE525_17850</name>
</gene>
<proteinExistence type="predicted"/>
<evidence type="ECO:0000313" key="2">
    <source>
        <dbReference type="Proteomes" id="UP000282195"/>
    </source>
</evidence>
<dbReference type="OrthoDB" id="7432864at2"/>